<gene>
    <name evidence="2" type="ORF">AAG570_001465</name>
</gene>
<reference evidence="2 3" key="1">
    <citation type="submission" date="2024-07" db="EMBL/GenBank/DDBJ databases">
        <title>Chromosome-level genome assembly of the water stick insect Ranatra chinensis (Heteroptera: Nepidae).</title>
        <authorList>
            <person name="Liu X."/>
        </authorList>
    </citation>
    <scope>NUCLEOTIDE SEQUENCE [LARGE SCALE GENOMIC DNA]</scope>
    <source>
        <strain evidence="2">Cailab_2021Rc</strain>
        <tissue evidence="2">Muscle</tissue>
    </source>
</reference>
<protein>
    <submittedName>
        <fullName evidence="2">Uncharacterized protein</fullName>
    </submittedName>
</protein>
<evidence type="ECO:0000256" key="1">
    <source>
        <dbReference type="SAM" id="MobiDB-lite"/>
    </source>
</evidence>
<dbReference type="EMBL" id="JBFDAA010000011">
    <property type="protein sequence ID" value="KAL1123692.1"/>
    <property type="molecule type" value="Genomic_DNA"/>
</dbReference>
<dbReference type="Proteomes" id="UP001558652">
    <property type="component" value="Unassembled WGS sequence"/>
</dbReference>
<sequence>MNLRKACGHNNSRRNNEVAGRDMESYIYTTFRERRLGPLSLTLFTRLPSFAQFLLQVGTGGRGLDMRSVLVQLWDRRHIIVLIDDRMWNRQPPTALSGYLRYKYAPCNIVRISEVDPPRAPATRTQTRIFLCTGFVVVIFGVRLYRDTSNIDAGPRSYPFRSPRDITGNRQLLCSSLGPSVQGMWSVCGEMPWLNSCLCSPEERTRPSVSAPLHLLLKAWPGVPMSDVPLESLRPSILLSEDYEDAVEGPGPRPIDNLGLQDVGKAEVAEKGLPRDRPTVERREV</sequence>
<feature type="region of interest" description="Disordered" evidence="1">
    <location>
        <begin position="244"/>
        <end position="285"/>
    </location>
</feature>
<organism evidence="2 3">
    <name type="scientific">Ranatra chinensis</name>
    <dbReference type="NCBI Taxonomy" id="642074"/>
    <lineage>
        <taxon>Eukaryota</taxon>
        <taxon>Metazoa</taxon>
        <taxon>Ecdysozoa</taxon>
        <taxon>Arthropoda</taxon>
        <taxon>Hexapoda</taxon>
        <taxon>Insecta</taxon>
        <taxon>Pterygota</taxon>
        <taxon>Neoptera</taxon>
        <taxon>Paraneoptera</taxon>
        <taxon>Hemiptera</taxon>
        <taxon>Heteroptera</taxon>
        <taxon>Panheteroptera</taxon>
        <taxon>Nepomorpha</taxon>
        <taxon>Nepidae</taxon>
        <taxon>Ranatrinae</taxon>
        <taxon>Ranatra</taxon>
    </lineage>
</organism>
<proteinExistence type="predicted"/>
<accession>A0ABD0Y8W7</accession>
<name>A0ABD0Y8W7_9HEMI</name>
<evidence type="ECO:0000313" key="3">
    <source>
        <dbReference type="Proteomes" id="UP001558652"/>
    </source>
</evidence>
<comment type="caution">
    <text evidence="2">The sequence shown here is derived from an EMBL/GenBank/DDBJ whole genome shotgun (WGS) entry which is preliminary data.</text>
</comment>
<evidence type="ECO:0000313" key="2">
    <source>
        <dbReference type="EMBL" id="KAL1123692.1"/>
    </source>
</evidence>
<feature type="compositionally biased region" description="Basic and acidic residues" evidence="1">
    <location>
        <begin position="264"/>
        <end position="285"/>
    </location>
</feature>
<keyword evidence="3" id="KW-1185">Reference proteome</keyword>
<dbReference type="AlphaFoldDB" id="A0ABD0Y8W7"/>